<dbReference type="SUPFAM" id="SSF51735">
    <property type="entry name" value="NAD(P)-binding Rossmann-fold domains"/>
    <property type="match status" value="1"/>
</dbReference>
<reference evidence="8 9" key="1">
    <citation type="journal article" date="2013" name="PLoS ONE">
        <title>Genomic and secretomic analyses reveal unique features of the lignocellulolytic enzyme system of Penicillium decumbens.</title>
        <authorList>
            <person name="Liu G."/>
            <person name="Zhang L."/>
            <person name="Wei X."/>
            <person name="Zou G."/>
            <person name="Qin Y."/>
            <person name="Ma L."/>
            <person name="Li J."/>
            <person name="Zheng H."/>
            <person name="Wang S."/>
            <person name="Wang C."/>
            <person name="Xun L."/>
            <person name="Zhao G.-P."/>
            <person name="Zhou Z."/>
            <person name="Qu Y."/>
        </authorList>
    </citation>
    <scope>NUCLEOTIDE SEQUENCE [LARGE SCALE GENOMIC DNA]</scope>
    <source>
        <strain evidence="9">114-2 / CGMCC 5302</strain>
    </source>
</reference>
<dbReference type="InterPro" id="IPR055170">
    <property type="entry name" value="GFO_IDH_MocA-like_dom"/>
</dbReference>
<dbReference type="Pfam" id="PF01408">
    <property type="entry name" value="GFO_IDH_MocA"/>
    <property type="match status" value="1"/>
</dbReference>
<evidence type="ECO:0000256" key="2">
    <source>
        <dbReference type="ARBA" id="ARBA00023002"/>
    </source>
</evidence>
<keyword evidence="2" id="KW-0560">Oxidoreductase</keyword>
<evidence type="ECO:0000256" key="3">
    <source>
        <dbReference type="ARBA" id="ARBA00038984"/>
    </source>
</evidence>
<dbReference type="InterPro" id="IPR000683">
    <property type="entry name" value="Gfo/Idh/MocA-like_OxRdtase_N"/>
</dbReference>
<sequence length="440" mass="49041">MFPFDLVQRLYTIAFPPTASKNEDAIRIGLLGASKIAPVAVVNPAKSHPDVIVAAVAARDFDRAKKYAQDYGIPIVHSSYQAMLDDPSIDAIYVALPNGLHYEWTLRAIRAGKHVLLEKPSCSNAIEAKKLFTHPLVTASNAPVLLEAFHYQFHPGWQTFLSEIRASPGAIQAVHALFHVPPGIINPGDIRFQYSLGGGCMMDVGTYPLSMVRQIVGRDKFLEPVEVKYRVHQPRKDGIVDEPQIDEATEAQYRVSDGAIDVRISGDFMTKGGLSSILPTSWSRRLPSPQWPKATVTLAPVRVDAVSSSSPGSSEQSTSSGHFVQRTLIMWNPLIPTFYHRIDIVDQHTLREGERVTQSWTETEYKTAYNWPVGDPRAAVYRDWWTTYRCQLEEFVNRIKGRQGSGVWVDGVESVAQMETIDRTYEKAGLQPRPTSNVAI</sequence>
<dbReference type="PANTHER" id="PTHR22604:SF105">
    <property type="entry name" value="TRANS-1,2-DIHYDROBENZENE-1,2-DIOL DEHYDROGENASE"/>
    <property type="match status" value="1"/>
</dbReference>
<comment type="catalytic activity">
    <reaction evidence="5">
        <text>D-xylose + NADP(+) = D-xylono-1,5-lactone + NADPH + H(+)</text>
        <dbReference type="Rhea" id="RHEA:22000"/>
        <dbReference type="ChEBI" id="CHEBI:15378"/>
        <dbReference type="ChEBI" id="CHEBI:15867"/>
        <dbReference type="ChEBI" id="CHEBI:53455"/>
        <dbReference type="ChEBI" id="CHEBI:57783"/>
        <dbReference type="ChEBI" id="CHEBI:58349"/>
        <dbReference type="EC" id="1.1.1.179"/>
    </reaction>
</comment>
<dbReference type="eggNOG" id="KOG2741">
    <property type="taxonomic scope" value="Eukaryota"/>
</dbReference>
<dbReference type="EMBL" id="KB644410">
    <property type="protein sequence ID" value="EPS27476.1"/>
    <property type="molecule type" value="Genomic_DNA"/>
</dbReference>
<dbReference type="EC" id="1.1.1.179" evidence="3"/>
<proteinExistence type="inferred from homology"/>
<evidence type="ECO:0000259" key="6">
    <source>
        <dbReference type="Pfam" id="PF01408"/>
    </source>
</evidence>
<evidence type="ECO:0000313" key="8">
    <source>
        <dbReference type="EMBL" id="EPS27476.1"/>
    </source>
</evidence>
<dbReference type="OrthoDB" id="6417021at2759"/>
<evidence type="ECO:0000259" key="7">
    <source>
        <dbReference type="Pfam" id="PF22725"/>
    </source>
</evidence>
<dbReference type="Pfam" id="PF22725">
    <property type="entry name" value="GFO_IDH_MocA_C3"/>
    <property type="match status" value="1"/>
</dbReference>
<dbReference type="InterPro" id="IPR050984">
    <property type="entry name" value="Gfo/Idh/MocA_domain"/>
</dbReference>
<evidence type="ECO:0000256" key="4">
    <source>
        <dbReference type="ARBA" id="ARBA00042988"/>
    </source>
</evidence>
<organism evidence="8 9">
    <name type="scientific">Penicillium oxalicum (strain 114-2 / CGMCC 5302)</name>
    <name type="common">Penicillium decumbens</name>
    <dbReference type="NCBI Taxonomy" id="933388"/>
    <lineage>
        <taxon>Eukaryota</taxon>
        <taxon>Fungi</taxon>
        <taxon>Dikarya</taxon>
        <taxon>Ascomycota</taxon>
        <taxon>Pezizomycotina</taxon>
        <taxon>Eurotiomycetes</taxon>
        <taxon>Eurotiomycetidae</taxon>
        <taxon>Eurotiales</taxon>
        <taxon>Aspergillaceae</taxon>
        <taxon>Penicillium</taxon>
    </lineage>
</organism>
<keyword evidence="9" id="KW-1185">Reference proteome</keyword>
<protein>
    <recommendedName>
        <fullName evidence="3">D-xylose 1-dehydrogenase (NADP(+), D-xylono-1,5-lactone-forming)</fullName>
        <ecNumber evidence="3">1.1.1.179</ecNumber>
    </recommendedName>
    <alternativeName>
        <fullName evidence="4">D-xylose-NADP dehydrogenase</fullName>
    </alternativeName>
</protein>
<dbReference type="Gene3D" id="3.40.50.720">
    <property type="entry name" value="NAD(P)-binding Rossmann-like Domain"/>
    <property type="match status" value="1"/>
</dbReference>
<comment type="similarity">
    <text evidence="1">Belongs to the Gfo/Idh/MocA family.</text>
</comment>
<dbReference type="Proteomes" id="UP000019376">
    <property type="component" value="Unassembled WGS sequence"/>
</dbReference>
<accession>S7ZFP3</accession>
<feature type="domain" description="GFO/IDH/MocA-like oxidoreductase" evidence="7">
    <location>
        <begin position="169"/>
        <end position="260"/>
    </location>
</feature>
<dbReference type="Gene3D" id="3.30.360.10">
    <property type="entry name" value="Dihydrodipicolinate Reductase, domain 2"/>
    <property type="match status" value="1"/>
</dbReference>
<dbReference type="STRING" id="933388.S7ZFP3"/>
<dbReference type="PANTHER" id="PTHR22604">
    <property type="entry name" value="OXIDOREDUCTASES"/>
    <property type="match status" value="1"/>
</dbReference>
<dbReference type="AlphaFoldDB" id="S7ZFP3"/>
<dbReference type="InterPro" id="IPR036291">
    <property type="entry name" value="NAD(P)-bd_dom_sf"/>
</dbReference>
<feature type="domain" description="Gfo/Idh/MocA-like oxidoreductase N-terminal" evidence="6">
    <location>
        <begin position="26"/>
        <end position="132"/>
    </location>
</feature>
<evidence type="ECO:0000313" key="9">
    <source>
        <dbReference type="Proteomes" id="UP000019376"/>
    </source>
</evidence>
<evidence type="ECO:0000256" key="1">
    <source>
        <dbReference type="ARBA" id="ARBA00010928"/>
    </source>
</evidence>
<evidence type="ECO:0000256" key="5">
    <source>
        <dbReference type="ARBA" id="ARBA00049233"/>
    </source>
</evidence>
<dbReference type="PhylomeDB" id="S7ZFP3"/>
<dbReference type="HOGENOM" id="CLU_023194_5_2_1"/>
<gene>
    <name evidence="8" type="ORF">PDE_02419</name>
</gene>
<dbReference type="SUPFAM" id="SSF55347">
    <property type="entry name" value="Glyceraldehyde-3-phosphate dehydrogenase-like, C-terminal domain"/>
    <property type="match status" value="1"/>
</dbReference>
<dbReference type="GO" id="GO:0000166">
    <property type="term" value="F:nucleotide binding"/>
    <property type="evidence" value="ECO:0007669"/>
    <property type="project" value="InterPro"/>
</dbReference>
<dbReference type="GO" id="GO:0047837">
    <property type="term" value="F:D-xylose 1-dehydrogenase (NADP+) activity"/>
    <property type="evidence" value="ECO:0007669"/>
    <property type="project" value="UniProtKB-EC"/>
</dbReference>
<name>S7ZFP3_PENO1</name>